<sequence length="95" mass="10632">MIVNWGIPVAAVADTFKSPDLISGRMTLALLMYSMTFMRFAWVVKPRNYLLAAMHVINTGAQGTQLYRFINYNGGLTNTLKLAKEDLFGNGDEKQ</sequence>
<dbReference type="GO" id="GO:0005743">
    <property type="term" value="C:mitochondrial inner membrane"/>
    <property type="evidence" value="ECO:0007669"/>
    <property type="project" value="UniProtKB-SubCell"/>
</dbReference>
<keyword evidence="5 9" id="KW-0999">Mitochondrion inner membrane</keyword>
<evidence type="ECO:0000256" key="5">
    <source>
        <dbReference type="ARBA" id="ARBA00022792"/>
    </source>
</evidence>
<keyword evidence="3 9" id="KW-0813">Transport</keyword>
<organism evidence="10 11">
    <name type="scientific">Smittium mucronatum</name>
    <dbReference type="NCBI Taxonomy" id="133383"/>
    <lineage>
        <taxon>Eukaryota</taxon>
        <taxon>Fungi</taxon>
        <taxon>Fungi incertae sedis</taxon>
        <taxon>Zoopagomycota</taxon>
        <taxon>Kickxellomycotina</taxon>
        <taxon>Harpellomycetes</taxon>
        <taxon>Harpellales</taxon>
        <taxon>Legeriomycetaceae</taxon>
        <taxon>Smittium</taxon>
    </lineage>
</organism>
<accession>A0A1R0GNV1</accession>
<evidence type="ECO:0000256" key="6">
    <source>
        <dbReference type="ARBA" id="ARBA00022989"/>
    </source>
</evidence>
<evidence type="ECO:0000256" key="9">
    <source>
        <dbReference type="RuleBase" id="RU363100"/>
    </source>
</evidence>
<evidence type="ECO:0000256" key="3">
    <source>
        <dbReference type="ARBA" id="ARBA00022448"/>
    </source>
</evidence>
<keyword evidence="4 9" id="KW-0812">Transmembrane</keyword>
<comment type="function">
    <text evidence="9">Mediates the uptake of pyruvate into mitochondria.</text>
</comment>
<evidence type="ECO:0000256" key="8">
    <source>
        <dbReference type="ARBA" id="ARBA00023136"/>
    </source>
</evidence>
<keyword evidence="11" id="KW-1185">Reference proteome</keyword>
<dbReference type="STRING" id="133383.A0A1R0GNV1"/>
<evidence type="ECO:0000313" key="10">
    <source>
        <dbReference type="EMBL" id="OLY78556.1"/>
    </source>
</evidence>
<dbReference type="InterPro" id="IPR005336">
    <property type="entry name" value="MPC"/>
</dbReference>
<evidence type="ECO:0000313" key="11">
    <source>
        <dbReference type="Proteomes" id="UP000187455"/>
    </source>
</evidence>
<keyword evidence="7 9" id="KW-0496">Mitochondrion</keyword>
<name>A0A1R0GNV1_9FUNG</name>
<feature type="transmembrane region" description="Helical" evidence="9">
    <location>
        <begin position="26"/>
        <end position="44"/>
    </location>
</feature>
<comment type="caution">
    <text evidence="9">Lacks conserved residue(s) required for the propagation of feature annotation.</text>
</comment>
<comment type="caution">
    <text evidence="10">The sequence shown here is derived from an EMBL/GenBank/DDBJ whole genome shotgun (WGS) entry which is preliminary data.</text>
</comment>
<proteinExistence type="inferred from homology"/>
<evidence type="ECO:0000256" key="2">
    <source>
        <dbReference type="ARBA" id="ARBA00006416"/>
    </source>
</evidence>
<dbReference type="Pfam" id="PF03650">
    <property type="entry name" value="MPC"/>
    <property type="match status" value="1"/>
</dbReference>
<evidence type="ECO:0000256" key="1">
    <source>
        <dbReference type="ARBA" id="ARBA00004448"/>
    </source>
</evidence>
<evidence type="ECO:0000256" key="7">
    <source>
        <dbReference type="ARBA" id="ARBA00023128"/>
    </source>
</evidence>
<gene>
    <name evidence="10" type="ORF">AYI68_g7393</name>
</gene>
<dbReference type="AlphaFoldDB" id="A0A1R0GNV1"/>
<dbReference type="PANTHER" id="PTHR14154">
    <property type="entry name" value="UPF0041 BRAIN PROTEIN 44-RELATED"/>
    <property type="match status" value="1"/>
</dbReference>
<reference evidence="10 11" key="1">
    <citation type="journal article" date="2016" name="Mol. Biol. Evol.">
        <title>Genome-Wide Survey of Gut Fungi (Harpellales) Reveals the First Horizontally Transferred Ubiquitin Gene from a Mosquito Host.</title>
        <authorList>
            <person name="Wang Y."/>
            <person name="White M.M."/>
            <person name="Kvist S."/>
            <person name="Moncalvo J.M."/>
        </authorList>
    </citation>
    <scope>NUCLEOTIDE SEQUENCE [LARGE SCALE GENOMIC DNA]</scope>
    <source>
        <strain evidence="10 11">ALG-7-W6</strain>
    </source>
</reference>
<keyword evidence="6 9" id="KW-1133">Transmembrane helix</keyword>
<keyword evidence="8 9" id="KW-0472">Membrane</keyword>
<dbReference type="EMBL" id="LSSL01006079">
    <property type="protein sequence ID" value="OLY78556.1"/>
    <property type="molecule type" value="Genomic_DNA"/>
</dbReference>
<protein>
    <recommendedName>
        <fullName evidence="9">Mitochondrial pyruvate carrier</fullName>
    </recommendedName>
</protein>
<comment type="subcellular location">
    <subcellularLocation>
        <location evidence="1 9">Mitochondrion inner membrane</location>
        <topology evidence="1 9">Multi-pass membrane protein</topology>
    </subcellularLocation>
</comment>
<dbReference type="OrthoDB" id="1697690at2759"/>
<dbReference type="Proteomes" id="UP000187455">
    <property type="component" value="Unassembled WGS sequence"/>
</dbReference>
<keyword evidence="10" id="KW-0670">Pyruvate</keyword>
<dbReference type="GO" id="GO:0006850">
    <property type="term" value="P:pyruvate import into mitochondria"/>
    <property type="evidence" value="ECO:0007669"/>
    <property type="project" value="InterPro"/>
</dbReference>
<evidence type="ECO:0000256" key="4">
    <source>
        <dbReference type="ARBA" id="ARBA00022692"/>
    </source>
</evidence>
<comment type="similarity">
    <text evidence="2 9">Belongs to the mitochondrial pyruvate carrier (MPC) (TC 2.A.105) family.</text>
</comment>